<evidence type="ECO:0000313" key="1">
    <source>
        <dbReference type="EMBL" id="SJZ66616.1"/>
    </source>
</evidence>
<dbReference type="AlphaFoldDB" id="A0A1T4MIE3"/>
<dbReference type="Proteomes" id="UP000191153">
    <property type="component" value="Unassembled WGS sequence"/>
</dbReference>
<name>A0A1T4MIE3_9FUSO</name>
<gene>
    <name evidence="1" type="ORF">SAMN02745174_01235</name>
</gene>
<keyword evidence="2" id="KW-1185">Reference proteome</keyword>
<proteinExistence type="predicted"/>
<dbReference type="STRING" id="180163.SAMN02745174_01235"/>
<dbReference type="EMBL" id="FUWX01000008">
    <property type="protein sequence ID" value="SJZ66616.1"/>
    <property type="molecule type" value="Genomic_DNA"/>
</dbReference>
<evidence type="ECO:0000313" key="2">
    <source>
        <dbReference type="Proteomes" id="UP000191153"/>
    </source>
</evidence>
<sequence>MDKKITDAEFVKMQEEYMEKFGNYPVPEFDKLSANQMNSLIENFLEEESPIKIYSDIPENILKEIPILQMVKLFLEITIREKGTIKLTQAGYLPPKIVKEIYDSKLILDPYIESGEIKLNKELDCMIVELVKILCILGELVIEDGGKLKITELGENLLKNEVELLNVIFNKYNKELNWSYFDGCGDNIGFQSNIGFVLYLIKKYGRKKLNLDLYIEKIDRALPSVYEEFIPFKENSTKEEKTLDYRYTFYLRVIERLCGFFNLVNVYVKNDNMILIEKNDIYDRVIEFSKS</sequence>
<dbReference type="OrthoDB" id="9816539at2"/>
<reference evidence="1 2" key="1">
    <citation type="submission" date="2017-02" db="EMBL/GenBank/DDBJ databases">
        <authorList>
            <person name="Peterson S.W."/>
        </authorList>
    </citation>
    <scope>NUCLEOTIDE SEQUENCE [LARGE SCALE GENOMIC DNA]</scope>
    <source>
        <strain evidence="1 2">ATCC 700028</strain>
    </source>
</reference>
<accession>A0A1T4MIE3</accession>
<organism evidence="1 2">
    <name type="scientific">Cetobacterium ceti</name>
    <dbReference type="NCBI Taxonomy" id="180163"/>
    <lineage>
        <taxon>Bacteria</taxon>
        <taxon>Fusobacteriati</taxon>
        <taxon>Fusobacteriota</taxon>
        <taxon>Fusobacteriia</taxon>
        <taxon>Fusobacteriales</taxon>
        <taxon>Fusobacteriaceae</taxon>
        <taxon>Cetobacterium</taxon>
    </lineage>
</organism>
<dbReference type="RefSeq" id="WP_078693724.1">
    <property type="nucleotide sequence ID" value="NZ_FUWX01000008.1"/>
</dbReference>
<protein>
    <submittedName>
        <fullName evidence="1">Uncharacterized protein</fullName>
    </submittedName>
</protein>